<keyword evidence="6" id="KW-1185">Reference proteome</keyword>
<name>A0A521ADY7_9BACT</name>
<dbReference type="OrthoDB" id="9794564at2"/>
<dbReference type="PANTHER" id="PTHR11586:SF37">
    <property type="entry name" value="TRNA-BINDING DOMAIN-CONTAINING PROTEIN"/>
    <property type="match status" value="1"/>
</dbReference>
<dbReference type="Pfam" id="PF01588">
    <property type="entry name" value="tRNA_bind"/>
    <property type="match status" value="1"/>
</dbReference>
<evidence type="ECO:0000313" key="6">
    <source>
        <dbReference type="Proteomes" id="UP000317557"/>
    </source>
</evidence>
<accession>A0A521ADY7</accession>
<proteinExistence type="predicted"/>
<evidence type="ECO:0000256" key="3">
    <source>
        <dbReference type="PROSITE-ProRule" id="PRU00209"/>
    </source>
</evidence>
<protein>
    <submittedName>
        <fullName evidence="5">tRNA-binding protein</fullName>
    </submittedName>
</protein>
<dbReference type="PANTHER" id="PTHR11586">
    <property type="entry name" value="TRNA-AMINOACYLATION COFACTOR ARC1 FAMILY MEMBER"/>
    <property type="match status" value="1"/>
</dbReference>
<dbReference type="NCBIfam" id="NF007493">
    <property type="entry name" value="PRK10089.1-2"/>
    <property type="match status" value="1"/>
</dbReference>
<dbReference type="NCBIfam" id="TIGR02222">
    <property type="entry name" value="chap_CsaA"/>
    <property type="match status" value="1"/>
</dbReference>
<gene>
    <name evidence="5" type="ORF">SAMN06265219_10179</name>
</gene>
<dbReference type="NCBIfam" id="NF007494">
    <property type="entry name" value="PRK10089.1-3"/>
    <property type="match status" value="1"/>
</dbReference>
<dbReference type="InterPro" id="IPR002547">
    <property type="entry name" value="tRNA-bd_dom"/>
</dbReference>
<evidence type="ECO:0000259" key="4">
    <source>
        <dbReference type="PROSITE" id="PS50886"/>
    </source>
</evidence>
<dbReference type="Gene3D" id="2.40.50.140">
    <property type="entry name" value="Nucleic acid-binding proteins"/>
    <property type="match status" value="1"/>
</dbReference>
<dbReference type="InterPro" id="IPR008231">
    <property type="entry name" value="CsaA"/>
</dbReference>
<dbReference type="InterPro" id="IPR012340">
    <property type="entry name" value="NA-bd_OB-fold"/>
</dbReference>
<keyword evidence="2 3" id="KW-0694">RNA-binding</keyword>
<dbReference type="SUPFAM" id="SSF50249">
    <property type="entry name" value="Nucleic acid-binding proteins"/>
    <property type="match status" value="1"/>
</dbReference>
<dbReference type="Proteomes" id="UP000317557">
    <property type="component" value="Unassembled WGS sequence"/>
</dbReference>
<dbReference type="AlphaFoldDB" id="A0A521ADY7"/>
<dbReference type="RefSeq" id="WP_142452611.1">
    <property type="nucleotide sequence ID" value="NZ_FXTP01000001.1"/>
</dbReference>
<feature type="domain" description="TRNA-binding" evidence="4">
    <location>
        <begin position="10"/>
        <end position="114"/>
    </location>
</feature>
<dbReference type="FunFam" id="2.40.50.140:FF:000165">
    <property type="entry name" value="Chaperone CsaA"/>
    <property type="match status" value="1"/>
</dbReference>
<sequence length="114" mass="12591">MSNKEISWSDFEKIDLRVGTVIKAEPFPEARKPAIKLTIDFGDEIGVKKSSAQITDLYTPESLENKQVIAVVNFPPKQIGPFMSECLVTGFPDEEGRVVLAVPDQQTANGTRLL</sequence>
<dbReference type="NCBIfam" id="NF007495">
    <property type="entry name" value="PRK10089.1-4"/>
    <property type="match status" value="1"/>
</dbReference>
<reference evidence="5 6" key="1">
    <citation type="submission" date="2017-05" db="EMBL/GenBank/DDBJ databases">
        <authorList>
            <person name="Varghese N."/>
            <person name="Submissions S."/>
        </authorList>
    </citation>
    <scope>NUCLEOTIDE SEQUENCE [LARGE SCALE GENOMIC DNA]</scope>
    <source>
        <strain evidence="5 6">DSM 21985</strain>
    </source>
</reference>
<dbReference type="GO" id="GO:0000049">
    <property type="term" value="F:tRNA binding"/>
    <property type="evidence" value="ECO:0007669"/>
    <property type="project" value="UniProtKB-UniRule"/>
</dbReference>
<dbReference type="PROSITE" id="PS50886">
    <property type="entry name" value="TRBD"/>
    <property type="match status" value="1"/>
</dbReference>
<keyword evidence="1 3" id="KW-0820">tRNA-binding</keyword>
<evidence type="ECO:0000313" key="5">
    <source>
        <dbReference type="EMBL" id="SMO33022.1"/>
    </source>
</evidence>
<dbReference type="InterPro" id="IPR051270">
    <property type="entry name" value="Tyrosine-tRNA_ligase_regulator"/>
</dbReference>
<evidence type="ECO:0000256" key="2">
    <source>
        <dbReference type="ARBA" id="ARBA00022884"/>
    </source>
</evidence>
<evidence type="ECO:0000256" key="1">
    <source>
        <dbReference type="ARBA" id="ARBA00022555"/>
    </source>
</evidence>
<dbReference type="EMBL" id="FXTP01000001">
    <property type="protein sequence ID" value="SMO33022.1"/>
    <property type="molecule type" value="Genomic_DNA"/>
</dbReference>
<dbReference type="CDD" id="cd02798">
    <property type="entry name" value="tRNA_bind_CsaA"/>
    <property type="match status" value="1"/>
</dbReference>
<organism evidence="5 6">
    <name type="scientific">Gracilimonas mengyeensis</name>
    <dbReference type="NCBI Taxonomy" id="1302730"/>
    <lineage>
        <taxon>Bacteria</taxon>
        <taxon>Pseudomonadati</taxon>
        <taxon>Balneolota</taxon>
        <taxon>Balneolia</taxon>
        <taxon>Balneolales</taxon>
        <taxon>Balneolaceae</taxon>
        <taxon>Gracilimonas</taxon>
    </lineage>
</organism>